<feature type="transmembrane region" description="Helical" evidence="1">
    <location>
        <begin position="48"/>
        <end position="65"/>
    </location>
</feature>
<organism evidence="2 3">
    <name type="scientific">Nocardioides renjunii</name>
    <dbReference type="NCBI Taxonomy" id="3095075"/>
    <lineage>
        <taxon>Bacteria</taxon>
        <taxon>Bacillati</taxon>
        <taxon>Actinomycetota</taxon>
        <taxon>Actinomycetes</taxon>
        <taxon>Propionibacteriales</taxon>
        <taxon>Nocardioidaceae</taxon>
        <taxon>Nocardioides</taxon>
    </lineage>
</organism>
<keyword evidence="3" id="KW-1185">Reference proteome</keyword>
<feature type="transmembrane region" description="Helical" evidence="1">
    <location>
        <begin position="72"/>
        <end position="91"/>
    </location>
</feature>
<sequence length="122" mass="12131">MTAAAAFLATVVLGALAVVQLAAAAGRPVGRFLWGGQHEVLPRGLRIGSAISVVLYAGMAAALIARGTGGEGALVVVVWMLVGYFALGIVVNAISRSPSERSVMTPACAVLAACSLVVALGA</sequence>
<accession>A0ABU5KCQ2</accession>
<dbReference type="EMBL" id="JAXQPW010000002">
    <property type="protein sequence ID" value="MDZ5662200.1"/>
    <property type="molecule type" value="Genomic_DNA"/>
</dbReference>
<dbReference type="Proteomes" id="UP001291999">
    <property type="component" value="Unassembled WGS sequence"/>
</dbReference>
<proteinExistence type="predicted"/>
<evidence type="ECO:0008006" key="4">
    <source>
        <dbReference type="Google" id="ProtNLM"/>
    </source>
</evidence>
<keyword evidence="1" id="KW-0472">Membrane</keyword>
<reference evidence="2 3" key="1">
    <citation type="submission" date="2023-11" db="EMBL/GenBank/DDBJ databases">
        <title>Novel species in genus Nocardioides.</title>
        <authorList>
            <person name="Zhou H."/>
        </authorList>
    </citation>
    <scope>NUCLEOTIDE SEQUENCE [LARGE SCALE GENOMIC DNA]</scope>
    <source>
        <strain evidence="2 3">S-58</strain>
    </source>
</reference>
<evidence type="ECO:0000313" key="2">
    <source>
        <dbReference type="EMBL" id="MDZ5662200.1"/>
    </source>
</evidence>
<evidence type="ECO:0000313" key="3">
    <source>
        <dbReference type="Proteomes" id="UP001291999"/>
    </source>
</evidence>
<keyword evidence="1" id="KW-0812">Transmembrane</keyword>
<keyword evidence="1" id="KW-1133">Transmembrane helix</keyword>
<dbReference type="RefSeq" id="WP_172272025.1">
    <property type="nucleotide sequence ID" value="NZ_JAXQPW010000002.1"/>
</dbReference>
<comment type="caution">
    <text evidence="2">The sequence shown here is derived from an EMBL/GenBank/DDBJ whole genome shotgun (WGS) entry which is preliminary data.</text>
</comment>
<feature type="transmembrane region" description="Helical" evidence="1">
    <location>
        <begin position="103"/>
        <end position="121"/>
    </location>
</feature>
<evidence type="ECO:0000256" key="1">
    <source>
        <dbReference type="SAM" id="Phobius"/>
    </source>
</evidence>
<gene>
    <name evidence="2" type="ORF">SFC79_10530</name>
</gene>
<name>A0ABU5KCQ2_9ACTN</name>
<protein>
    <recommendedName>
        <fullName evidence="4">Integral membrane protein</fullName>
    </recommendedName>
</protein>